<evidence type="ECO:0000256" key="2">
    <source>
        <dbReference type="ARBA" id="ARBA00022692"/>
    </source>
</evidence>
<accession>A0ABP1RF18</accession>
<sequence>METLQHNLERLGDFGRYQKFQHGLHLLCWLTGGIHFMSFLFVFPSLEHRCFVNGIDDNEYLINNNSLEAATEGLLDNYIPVNDSSCSMYANGSESSVIIPCENGYIYSSEYFQSSRVTNWDMVCEREWMRAFIQSMFMFGTVLGALITGLLADKYGRKPVTCVSGVAQLVFGFISVYIPSFLGLSLCMFLYGAFGVAGAMVPTVSLTMEIVGASRRQLCGILFASAFSLGSILVCIWAWFLPQSATQLQLIFALHSVLLLGHFWIMDESICWLWTVGQKSKALELVQKAARWNGTRNDEIELLPLKSLDENDPMVYWEKGNDPIMMRKQRSYGLFDIFRYPEIRRRSLTMFYICFGGGSMYNGLIYNSVNLFENPYLVFIINFLAEIPGNILVIWLAPKFGNKKMLIYTFLSSGLLSIVLAFSTVDIVNIILSFVVKILTTMAINTVTTFAAELFPTVVRNTALGFCMMSSRLGITWIQKIILVGKSFVPTLNIFFGVFGLSASLLVCLLIPETMNRPMPQTIGEVEVHGKQRKESYIRFLLCCHY</sequence>
<dbReference type="InterPro" id="IPR020846">
    <property type="entry name" value="MFS_dom"/>
</dbReference>
<evidence type="ECO:0000256" key="3">
    <source>
        <dbReference type="ARBA" id="ARBA00022989"/>
    </source>
</evidence>
<organism evidence="7 8">
    <name type="scientific">Orchesella dallaii</name>
    <dbReference type="NCBI Taxonomy" id="48710"/>
    <lineage>
        <taxon>Eukaryota</taxon>
        <taxon>Metazoa</taxon>
        <taxon>Ecdysozoa</taxon>
        <taxon>Arthropoda</taxon>
        <taxon>Hexapoda</taxon>
        <taxon>Collembola</taxon>
        <taxon>Entomobryomorpha</taxon>
        <taxon>Entomobryoidea</taxon>
        <taxon>Orchesellidae</taxon>
        <taxon>Orchesellinae</taxon>
        <taxon>Orchesella</taxon>
    </lineage>
</organism>
<evidence type="ECO:0000259" key="6">
    <source>
        <dbReference type="PROSITE" id="PS50850"/>
    </source>
</evidence>
<feature type="transmembrane region" description="Helical" evidence="5">
    <location>
        <begin position="131"/>
        <end position="152"/>
    </location>
</feature>
<evidence type="ECO:0000256" key="1">
    <source>
        <dbReference type="ARBA" id="ARBA00004141"/>
    </source>
</evidence>
<evidence type="ECO:0000313" key="7">
    <source>
        <dbReference type="EMBL" id="CAL8124570.1"/>
    </source>
</evidence>
<feature type="transmembrane region" description="Helical" evidence="5">
    <location>
        <begin position="246"/>
        <end position="265"/>
    </location>
</feature>
<dbReference type="InterPro" id="IPR005829">
    <property type="entry name" value="Sugar_transporter_CS"/>
</dbReference>
<gene>
    <name evidence="7" type="ORF">ODALV1_LOCUS20668</name>
</gene>
<feature type="transmembrane region" description="Helical" evidence="5">
    <location>
        <begin position="405"/>
        <end position="424"/>
    </location>
</feature>
<feature type="transmembrane region" description="Helical" evidence="5">
    <location>
        <begin position="375"/>
        <end position="398"/>
    </location>
</feature>
<dbReference type="PROSITE" id="PS50850">
    <property type="entry name" value="MFS"/>
    <property type="match status" value="1"/>
</dbReference>
<dbReference type="Proteomes" id="UP001642540">
    <property type="component" value="Unassembled WGS sequence"/>
</dbReference>
<dbReference type="Gene3D" id="1.20.1250.20">
    <property type="entry name" value="MFS general substrate transporter like domains"/>
    <property type="match status" value="1"/>
</dbReference>
<keyword evidence="2 5" id="KW-0812">Transmembrane</keyword>
<dbReference type="InterPro" id="IPR011701">
    <property type="entry name" value="MFS"/>
</dbReference>
<dbReference type="SUPFAM" id="SSF103473">
    <property type="entry name" value="MFS general substrate transporter"/>
    <property type="match status" value="1"/>
</dbReference>
<feature type="domain" description="Major facilitator superfamily (MFS) profile" evidence="6">
    <location>
        <begin position="80"/>
        <end position="515"/>
    </location>
</feature>
<feature type="transmembrane region" description="Helical" evidence="5">
    <location>
        <begin position="218"/>
        <end position="240"/>
    </location>
</feature>
<dbReference type="EMBL" id="CAXLJM020000068">
    <property type="protein sequence ID" value="CAL8124570.1"/>
    <property type="molecule type" value="Genomic_DNA"/>
</dbReference>
<evidence type="ECO:0000256" key="4">
    <source>
        <dbReference type="ARBA" id="ARBA00023136"/>
    </source>
</evidence>
<dbReference type="Pfam" id="PF07690">
    <property type="entry name" value="MFS_1"/>
    <property type="match status" value="1"/>
</dbReference>
<dbReference type="PANTHER" id="PTHR24064">
    <property type="entry name" value="SOLUTE CARRIER FAMILY 22 MEMBER"/>
    <property type="match status" value="1"/>
</dbReference>
<dbReference type="InterPro" id="IPR036259">
    <property type="entry name" value="MFS_trans_sf"/>
</dbReference>
<evidence type="ECO:0000256" key="5">
    <source>
        <dbReference type="SAM" id="Phobius"/>
    </source>
</evidence>
<keyword evidence="8" id="KW-1185">Reference proteome</keyword>
<dbReference type="PROSITE" id="PS00216">
    <property type="entry name" value="SUGAR_TRANSPORT_1"/>
    <property type="match status" value="1"/>
</dbReference>
<reference evidence="7 8" key="1">
    <citation type="submission" date="2024-08" db="EMBL/GenBank/DDBJ databases">
        <authorList>
            <person name="Cucini C."/>
            <person name="Frati F."/>
        </authorList>
    </citation>
    <scope>NUCLEOTIDE SEQUENCE [LARGE SCALE GENOMIC DNA]</scope>
</reference>
<proteinExistence type="predicted"/>
<evidence type="ECO:0000313" key="8">
    <source>
        <dbReference type="Proteomes" id="UP001642540"/>
    </source>
</evidence>
<name>A0ABP1RF18_9HEXA</name>
<feature type="transmembrane region" description="Helical" evidence="5">
    <location>
        <begin position="159"/>
        <end position="182"/>
    </location>
</feature>
<keyword evidence="4 5" id="KW-0472">Membrane</keyword>
<feature type="transmembrane region" description="Helical" evidence="5">
    <location>
        <begin position="24"/>
        <end position="43"/>
    </location>
</feature>
<comment type="caution">
    <text evidence="7">The sequence shown here is derived from an EMBL/GenBank/DDBJ whole genome shotgun (WGS) entry which is preliminary data.</text>
</comment>
<feature type="transmembrane region" description="Helical" evidence="5">
    <location>
        <begin position="188"/>
        <end position="206"/>
    </location>
</feature>
<comment type="subcellular location">
    <subcellularLocation>
        <location evidence="1">Membrane</location>
        <topology evidence="1">Multi-pass membrane protein</topology>
    </subcellularLocation>
</comment>
<feature type="transmembrane region" description="Helical" evidence="5">
    <location>
        <begin position="488"/>
        <end position="511"/>
    </location>
</feature>
<keyword evidence="3 5" id="KW-1133">Transmembrane helix</keyword>
<feature type="transmembrane region" description="Helical" evidence="5">
    <location>
        <begin position="349"/>
        <end position="369"/>
    </location>
</feature>
<protein>
    <recommendedName>
        <fullName evidence="6">Major facilitator superfamily (MFS) profile domain-containing protein</fullName>
    </recommendedName>
</protein>